<dbReference type="EMBL" id="KQ257457">
    <property type="protein sequence ID" value="KNC99483.1"/>
    <property type="molecule type" value="Genomic_DNA"/>
</dbReference>
<reference evidence="1 2" key="1">
    <citation type="submission" date="2009-08" db="EMBL/GenBank/DDBJ databases">
        <title>The Genome Sequence of Spizellomyces punctatus strain DAOM BR117.</title>
        <authorList>
            <consortium name="The Broad Institute Genome Sequencing Platform"/>
            <person name="Russ C."/>
            <person name="Cuomo C."/>
            <person name="Shea T."/>
            <person name="Young S.K."/>
            <person name="Zeng Q."/>
            <person name="Koehrsen M."/>
            <person name="Haas B."/>
            <person name="Borodovsky M."/>
            <person name="Guigo R."/>
            <person name="Alvarado L."/>
            <person name="Berlin A."/>
            <person name="Bochicchio J."/>
            <person name="Borenstein D."/>
            <person name="Chapman S."/>
            <person name="Chen Z."/>
            <person name="Engels R."/>
            <person name="Freedman E."/>
            <person name="Gellesch M."/>
            <person name="Goldberg J."/>
            <person name="Griggs A."/>
            <person name="Gujja S."/>
            <person name="Heiman D."/>
            <person name="Hepburn T."/>
            <person name="Howarth C."/>
            <person name="Jen D."/>
            <person name="Larson L."/>
            <person name="Lewis B."/>
            <person name="Mehta T."/>
            <person name="Park D."/>
            <person name="Pearson M."/>
            <person name="Roberts A."/>
            <person name="Saif S."/>
            <person name="Shenoy N."/>
            <person name="Sisk P."/>
            <person name="Stolte C."/>
            <person name="Sykes S."/>
            <person name="Thomson T."/>
            <person name="Walk T."/>
            <person name="White J."/>
            <person name="Yandava C."/>
            <person name="Burger G."/>
            <person name="Gray M.W."/>
            <person name="Holland P.W.H."/>
            <person name="King N."/>
            <person name="Lang F.B.F."/>
            <person name="Roger A.J."/>
            <person name="Ruiz-Trillo I."/>
            <person name="Lander E."/>
            <person name="Nusbaum C."/>
        </authorList>
    </citation>
    <scope>NUCLEOTIDE SEQUENCE [LARGE SCALE GENOMIC DNA]</scope>
    <source>
        <strain evidence="1 2">DAOM BR117</strain>
    </source>
</reference>
<gene>
    <name evidence="1" type="ORF">SPPG_09228</name>
</gene>
<dbReference type="Proteomes" id="UP000053201">
    <property type="component" value="Unassembled WGS sequence"/>
</dbReference>
<dbReference type="GeneID" id="27692353"/>
<proteinExistence type="predicted"/>
<keyword evidence="2" id="KW-1185">Reference proteome</keyword>
<organism evidence="1 2">
    <name type="scientific">Spizellomyces punctatus (strain DAOM BR117)</name>
    <dbReference type="NCBI Taxonomy" id="645134"/>
    <lineage>
        <taxon>Eukaryota</taxon>
        <taxon>Fungi</taxon>
        <taxon>Fungi incertae sedis</taxon>
        <taxon>Chytridiomycota</taxon>
        <taxon>Chytridiomycota incertae sedis</taxon>
        <taxon>Chytridiomycetes</taxon>
        <taxon>Spizellomycetales</taxon>
        <taxon>Spizellomycetaceae</taxon>
        <taxon>Spizellomyces</taxon>
    </lineage>
</organism>
<accession>A0A0L0HFB1</accession>
<evidence type="ECO:0000313" key="2">
    <source>
        <dbReference type="Proteomes" id="UP000053201"/>
    </source>
</evidence>
<dbReference type="InParanoid" id="A0A0L0HFB1"/>
<name>A0A0L0HFB1_SPIPD</name>
<sequence length="117" mass="12310">MNGTSGPNGWCNAHTLLSGDDCGSIAIAYGAKVIEAYNHLSCACPGAVRPINVCVFAGTPTPHRYAVAGWKLPICGSRPERKCCDQLASSCGILMAANRDSVHSFTNLSTVLLLERS</sequence>
<evidence type="ECO:0000313" key="1">
    <source>
        <dbReference type="EMBL" id="KNC99483.1"/>
    </source>
</evidence>
<evidence type="ECO:0008006" key="3">
    <source>
        <dbReference type="Google" id="ProtNLM"/>
    </source>
</evidence>
<protein>
    <recommendedName>
        <fullName evidence="3">LysM domain-containing protein</fullName>
    </recommendedName>
</protein>
<dbReference type="AlphaFoldDB" id="A0A0L0HFB1"/>
<dbReference type="VEuPathDB" id="FungiDB:SPPG_09228"/>
<dbReference type="RefSeq" id="XP_016607523.1">
    <property type="nucleotide sequence ID" value="XM_016757385.1"/>
</dbReference>